<dbReference type="InterPro" id="IPR051496">
    <property type="entry name" value="H-rev107_PLA/AT"/>
</dbReference>
<dbReference type="PANTHER" id="PTHR13943">
    <property type="entry name" value="HRAS-LIKE SUPPRESSOR - RELATED"/>
    <property type="match status" value="1"/>
</dbReference>
<organism evidence="5 6">
    <name type="scientific">Paenibacillus nanensis</name>
    <dbReference type="NCBI Taxonomy" id="393251"/>
    <lineage>
        <taxon>Bacteria</taxon>
        <taxon>Bacillati</taxon>
        <taxon>Bacillota</taxon>
        <taxon>Bacilli</taxon>
        <taxon>Bacillales</taxon>
        <taxon>Paenibacillaceae</taxon>
        <taxon>Paenibacillus</taxon>
    </lineage>
</organism>
<dbReference type="AlphaFoldDB" id="A0A3A1VG85"/>
<evidence type="ECO:0000256" key="3">
    <source>
        <dbReference type="ARBA" id="ARBA00023098"/>
    </source>
</evidence>
<dbReference type="PROSITE" id="PS51934">
    <property type="entry name" value="LRAT"/>
    <property type="match status" value="1"/>
</dbReference>
<gene>
    <name evidence="5" type="ORF">D3P08_03730</name>
</gene>
<dbReference type="GO" id="GO:0004623">
    <property type="term" value="F:phospholipase A2 activity"/>
    <property type="evidence" value="ECO:0007669"/>
    <property type="project" value="TreeGrafter"/>
</dbReference>
<dbReference type="InterPro" id="IPR007053">
    <property type="entry name" value="LRAT_dom"/>
</dbReference>
<evidence type="ECO:0000256" key="2">
    <source>
        <dbReference type="ARBA" id="ARBA00022801"/>
    </source>
</evidence>
<proteinExistence type="predicted"/>
<dbReference type="Pfam" id="PF04970">
    <property type="entry name" value="LRAT"/>
    <property type="match status" value="1"/>
</dbReference>
<accession>A0A3A1VG85</accession>
<keyword evidence="3" id="KW-0443">Lipid metabolism</keyword>
<sequence>MGFWSNLKSGGLGKSGGLEGLFEEAGEALKKKDISVKDIAIRGPIPTVHNEFKQVANETKHKVRRKVEVIANNIDSGFGTKVENFYKSVEKIETNFENISDAINPNKILERTIKERKEFKTGDHLYVQRVGYTHHGIYLGGEKVIHYLDDEGICIHDLETFSRGVRVHVKNSYVTYEPSRIVERAFSRIGEKNYNVVSNNCEHFANWCRSGRDYDY</sequence>
<feature type="domain" description="LRAT" evidence="4">
    <location>
        <begin position="124"/>
        <end position="216"/>
    </location>
</feature>
<dbReference type="OrthoDB" id="9812095at2"/>
<dbReference type="Proteomes" id="UP000266482">
    <property type="component" value="Unassembled WGS sequence"/>
</dbReference>
<dbReference type="GO" id="GO:0070292">
    <property type="term" value="P:N-acylphosphatidylethanolamine metabolic process"/>
    <property type="evidence" value="ECO:0007669"/>
    <property type="project" value="TreeGrafter"/>
</dbReference>
<evidence type="ECO:0000256" key="1">
    <source>
        <dbReference type="ARBA" id="ARBA00022679"/>
    </source>
</evidence>
<dbReference type="EMBL" id="QXQA01000002">
    <property type="protein sequence ID" value="RIX59275.1"/>
    <property type="molecule type" value="Genomic_DNA"/>
</dbReference>
<keyword evidence="1" id="KW-0808">Transferase</keyword>
<protein>
    <recommendedName>
        <fullName evidence="4">LRAT domain-containing protein</fullName>
    </recommendedName>
</protein>
<dbReference type="GO" id="GO:0005737">
    <property type="term" value="C:cytoplasm"/>
    <property type="evidence" value="ECO:0007669"/>
    <property type="project" value="TreeGrafter"/>
</dbReference>
<evidence type="ECO:0000259" key="4">
    <source>
        <dbReference type="PROSITE" id="PS51934"/>
    </source>
</evidence>
<dbReference type="GO" id="GO:0016410">
    <property type="term" value="F:N-acyltransferase activity"/>
    <property type="evidence" value="ECO:0007669"/>
    <property type="project" value="TreeGrafter"/>
</dbReference>
<evidence type="ECO:0000313" key="5">
    <source>
        <dbReference type="EMBL" id="RIX59275.1"/>
    </source>
</evidence>
<evidence type="ECO:0000313" key="6">
    <source>
        <dbReference type="Proteomes" id="UP000266482"/>
    </source>
</evidence>
<name>A0A3A1VG85_9BACL</name>
<reference evidence="5 6" key="1">
    <citation type="submission" date="2018-09" db="EMBL/GenBank/DDBJ databases">
        <title>Paenibacillus aracenensis nov. sp. isolated from a cave in southern Spain.</title>
        <authorList>
            <person name="Jurado V."/>
            <person name="Gutierrez-Patricio S."/>
            <person name="Gonzalez-Pimentel J.L."/>
            <person name="Miller A.Z."/>
            <person name="Laiz L."/>
            <person name="Saiz-Jimenez C."/>
        </authorList>
    </citation>
    <scope>NUCLEOTIDE SEQUENCE [LARGE SCALE GENOMIC DNA]</scope>
    <source>
        <strain evidence="5 6">DSM 22867</strain>
    </source>
</reference>
<dbReference type="PANTHER" id="PTHR13943:SF77">
    <property type="entry name" value="LRAT DOMAIN-CONTAINING PROTEIN"/>
    <property type="match status" value="1"/>
</dbReference>
<dbReference type="GO" id="GO:0008970">
    <property type="term" value="F:phospholipase A1 activity"/>
    <property type="evidence" value="ECO:0007669"/>
    <property type="project" value="TreeGrafter"/>
</dbReference>
<keyword evidence="6" id="KW-1185">Reference proteome</keyword>
<keyword evidence="2" id="KW-0378">Hydrolase</keyword>
<dbReference type="Gene3D" id="3.90.1720.10">
    <property type="entry name" value="endopeptidase domain like (from Nostoc punctiforme)"/>
    <property type="match status" value="1"/>
</dbReference>
<dbReference type="RefSeq" id="WP_119598107.1">
    <property type="nucleotide sequence ID" value="NZ_QXQA01000002.1"/>
</dbReference>
<comment type="caution">
    <text evidence="5">The sequence shown here is derived from an EMBL/GenBank/DDBJ whole genome shotgun (WGS) entry which is preliminary data.</text>
</comment>